<evidence type="ECO:0000256" key="6">
    <source>
        <dbReference type="ARBA" id="ARBA00023065"/>
    </source>
</evidence>
<keyword evidence="10" id="KW-1185">Reference proteome</keyword>
<dbReference type="Proteomes" id="UP000005435">
    <property type="component" value="Chromosome"/>
</dbReference>
<keyword evidence="5 8" id="KW-1133">Transmembrane helix</keyword>
<evidence type="ECO:0000256" key="8">
    <source>
        <dbReference type="SAM" id="Phobius"/>
    </source>
</evidence>
<dbReference type="Gene3D" id="3.30.70.2170">
    <property type="match status" value="1"/>
</dbReference>
<dbReference type="OrthoDB" id="9803814at2"/>
<feature type="transmembrane region" description="Helical" evidence="8">
    <location>
        <begin position="562"/>
        <end position="584"/>
    </location>
</feature>
<dbReference type="GO" id="GO:0016471">
    <property type="term" value="C:vacuolar proton-transporting V-type ATPase complex"/>
    <property type="evidence" value="ECO:0007669"/>
    <property type="project" value="TreeGrafter"/>
</dbReference>
<evidence type="ECO:0000256" key="3">
    <source>
        <dbReference type="ARBA" id="ARBA00022448"/>
    </source>
</evidence>
<feature type="transmembrane region" description="Helical" evidence="8">
    <location>
        <begin position="369"/>
        <end position="393"/>
    </location>
</feature>
<dbReference type="GO" id="GO:0046961">
    <property type="term" value="F:proton-transporting ATPase activity, rotational mechanism"/>
    <property type="evidence" value="ECO:0007669"/>
    <property type="project" value="InterPro"/>
</dbReference>
<reference evidence="10" key="1">
    <citation type="submission" date="2011-12" db="EMBL/GenBank/DDBJ databases">
        <title>Complete sequence of Clostridium clariflavum DSM 19732.</title>
        <authorList>
            <consortium name="US DOE Joint Genome Institute"/>
            <person name="Lucas S."/>
            <person name="Han J."/>
            <person name="Lapidus A."/>
            <person name="Cheng J.-F."/>
            <person name="Goodwin L."/>
            <person name="Pitluck S."/>
            <person name="Peters L."/>
            <person name="Teshima H."/>
            <person name="Detter J.C."/>
            <person name="Han C."/>
            <person name="Tapia R."/>
            <person name="Land M."/>
            <person name="Hauser L."/>
            <person name="Kyrpides N."/>
            <person name="Ivanova N."/>
            <person name="Pagani I."/>
            <person name="Kitzmiller T."/>
            <person name="Lynd L."/>
            <person name="Izquierdo J."/>
            <person name="Woyke T."/>
        </authorList>
    </citation>
    <scope>NUCLEOTIDE SEQUENCE [LARGE SCALE GENOMIC DNA]</scope>
    <source>
        <strain evidence="10">DSM 19732 / NBRC 101661 / EBR45</strain>
    </source>
</reference>
<evidence type="ECO:0000313" key="9">
    <source>
        <dbReference type="EMBL" id="AEV66866.1"/>
    </source>
</evidence>
<dbReference type="eggNOG" id="COG1269">
    <property type="taxonomic scope" value="Bacteria"/>
</dbReference>
<keyword evidence="7 8" id="KW-0472">Membrane</keyword>
<keyword evidence="4 8" id="KW-0812">Transmembrane</keyword>
<feature type="transmembrane region" description="Helical" evidence="8">
    <location>
        <begin position="405"/>
        <end position="426"/>
    </location>
</feature>
<evidence type="ECO:0000256" key="5">
    <source>
        <dbReference type="ARBA" id="ARBA00022989"/>
    </source>
</evidence>
<keyword evidence="3" id="KW-0813">Transport</keyword>
<dbReference type="InterPro" id="IPR002490">
    <property type="entry name" value="V-ATPase_116kDa_su"/>
</dbReference>
<dbReference type="RefSeq" id="WP_014253504.1">
    <property type="nucleotide sequence ID" value="NC_016627.1"/>
</dbReference>
<evidence type="ECO:0000313" key="10">
    <source>
        <dbReference type="Proteomes" id="UP000005435"/>
    </source>
</evidence>
<dbReference type="Gene3D" id="1.20.1460.20">
    <property type="match status" value="1"/>
</dbReference>
<evidence type="ECO:0000256" key="4">
    <source>
        <dbReference type="ARBA" id="ARBA00022692"/>
    </source>
</evidence>
<name>G8M059_ACECE</name>
<gene>
    <name evidence="9" type="ordered locus">Clocl_0114</name>
</gene>
<protein>
    <submittedName>
        <fullName evidence="9">Archaeal/vacuolar-type H+-ATPase subunit I</fullName>
    </submittedName>
</protein>
<dbReference type="Pfam" id="PF01496">
    <property type="entry name" value="V_ATPase_I"/>
    <property type="match status" value="2"/>
</dbReference>
<dbReference type="GO" id="GO:0033179">
    <property type="term" value="C:proton-transporting V-type ATPase, V0 domain"/>
    <property type="evidence" value="ECO:0007669"/>
    <property type="project" value="InterPro"/>
</dbReference>
<evidence type="ECO:0000256" key="7">
    <source>
        <dbReference type="ARBA" id="ARBA00023136"/>
    </source>
</evidence>
<dbReference type="Gene3D" id="3.30.70.2750">
    <property type="match status" value="1"/>
</dbReference>
<comment type="similarity">
    <text evidence="2">Belongs to the V-ATPase 116 kDa subunit family.</text>
</comment>
<evidence type="ECO:0000256" key="2">
    <source>
        <dbReference type="ARBA" id="ARBA00009904"/>
    </source>
</evidence>
<dbReference type="KEGG" id="ccl:Clocl_0114"/>
<proteinExistence type="inferred from homology"/>
<dbReference type="HOGENOM" id="CLU_025558_1_0_9"/>
<accession>G8M059</accession>
<organism evidence="9 10">
    <name type="scientific">Acetivibrio clariflavus (strain DSM 19732 / NBRC 101661 / EBR45)</name>
    <name type="common">Clostridium clariflavum</name>
    <dbReference type="NCBI Taxonomy" id="720554"/>
    <lineage>
        <taxon>Bacteria</taxon>
        <taxon>Bacillati</taxon>
        <taxon>Bacillota</taxon>
        <taxon>Clostridia</taxon>
        <taxon>Eubacteriales</taxon>
        <taxon>Oscillospiraceae</taxon>
        <taxon>Acetivibrio</taxon>
    </lineage>
</organism>
<dbReference type="PANTHER" id="PTHR11629">
    <property type="entry name" value="VACUOLAR PROTON ATPASES"/>
    <property type="match status" value="1"/>
</dbReference>
<dbReference type="GO" id="GO:0051117">
    <property type="term" value="F:ATPase binding"/>
    <property type="evidence" value="ECO:0007669"/>
    <property type="project" value="TreeGrafter"/>
</dbReference>
<feature type="transmembrane region" description="Helical" evidence="8">
    <location>
        <begin position="487"/>
        <end position="506"/>
    </location>
</feature>
<feature type="transmembrane region" description="Helical" evidence="8">
    <location>
        <begin position="590"/>
        <end position="614"/>
    </location>
</feature>
<sequence>MAIVKMSKLSLIGLESDKEKILDILMNMGVVEISESLEKLSSEEWKDLVVQDGDSEKVAILDDKINKVKWAIEYLSKFSSKKKGLFSEKRCIDKNEYNMTIQNIDKLSSIVESIHKYNDQLAYLKSEKNKYANLILSLEPWQQLTIPLNVTSTLTTTILIGIVPHTSTSDRLKEDLISEAPESYFELISSDGQQNYILVIYHNSCEENILKVLKRYNFSKVVFKELEGTVKSNIDRAQKNITRIDKECEKVEKEVSEFAKYKDDLEILHDHLLIERDRVKVLDNLLKTSRVFYLEGWFPSELGEKLKTKINSQVECFLEITEPDKDEDFPILLKNKKLVQPFEAITEMYSLPSTKDVDPTFLMAPFYCFFFGMMVSDAAYGIVMALITGIILLKYKLQGTMGKMIKLLFFCGISTVAWGAMFGGWFGDILPLISGGKLNIPPIWFNPLDNPMKLLIWSMVFGGVHLFTGMGIKAYMLIKEEKIFDAIFDIGSWYILLIGVALLLVGGTPAQVGKYMAIVGAAMLVLTQGRDSKNIIKRLLSGVLSLYNITGYLSDVLSYSRLLALGLGTGVIASVINTLGTLFGLNPLGIIILIIVFIIGHTFNLAINALGAYVHTSRLQYVEFFGKFYEGGGKRFEPFKKNTKYITLNDKEAV</sequence>
<dbReference type="STRING" id="720554.Clocl_0114"/>
<reference evidence="9 10" key="2">
    <citation type="journal article" date="2012" name="Stand. Genomic Sci.">
        <title>Complete Genome Sequence of Clostridium clariflavum DSM 19732.</title>
        <authorList>
            <person name="Izquierdo J.A."/>
            <person name="Goodwin L."/>
            <person name="Davenport K.W."/>
            <person name="Teshima H."/>
            <person name="Bruce D."/>
            <person name="Detter C."/>
            <person name="Tapia R."/>
            <person name="Han S."/>
            <person name="Land M."/>
            <person name="Hauser L."/>
            <person name="Jeffries C.D."/>
            <person name="Han J."/>
            <person name="Pitluck S."/>
            <person name="Nolan M."/>
            <person name="Chen A."/>
            <person name="Huntemann M."/>
            <person name="Mavromatis K."/>
            <person name="Mikhailova N."/>
            <person name="Liolios K."/>
            <person name="Woyke T."/>
            <person name="Lynd L.R."/>
        </authorList>
    </citation>
    <scope>NUCLEOTIDE SEQUENCE [LARGE SCALE GENOMIC DNA]</scope>
    <source>
        <strain evidence="10">DSM 19732 / NBRC 101661 / EBR45</strain>
    </source>
</reference>
<dbReference type="EMBL" id="CP003065">
    <property type="protein sequence ID" value="AEV66866.1"/>
    <property type="molecule type" value="Genomic_DNA"/>
</dbReference>
<comment type="subcellular location">
    <subcellularLocation>
        <location evidence="1">Membrane</location>
        <topology evidence="1">Multi-pass membrane protein</topology>
    </subcellularLocation>
</comment>
<dbReference type="PANTHER" id="PTHR11629:SF63">
    <property type="entry name" value="V-TYPE PROTON ATPASE SUBUNIT A"/>
    <property type="match status" value="1"/>
</dbReference>
<keyword evidence="6" id="KW-0406">Ion transport</keyword>
<dbReference type="GO" id="GO:0007035">
    <property type="term" value="P:vacuolar acidification"/>
    <property type="evidence" value="ECO:0007669"/>
    <property type="project" value="TreeGrafter"/>
</dbReference>
<evidence type="ECO:0000256" key="1">
    <source>
        <dbReference type="ARBA" id="ARBA00004141"/>
    </source>
</evidence>
<feature type="transmembrane region" description="Helical" evidence="8">
    <location>
        <begin position="454"/>
        <end position="475"/>
    </location>
</feature>
<dbReference type="AlphaFoldDB" id="G8M059"/>